<organism evidence="2 3">
    <name type="scientific">Sphenostylis stenocarpa</name>
    <dbReference type="NCBI Taxonomy" id="92480"/>
    <lineage>
        <taxon>Eukaryota</taxon>
        <taxon>Viridiplantae</taxon>
        <taxon>Streptophyta</taxon>
        <taxon>Embryophyta</taxon>
        <taxon>Tracheophyta</taxon>
        <taxon>Spermatophyta</taxon>
        <taxon>Magnoliopsida</taxon>
        <taxon>eudicotyledons</taxon>
        <taxon>Gunneridae</taxon>
        <taxon>Pentapetalae</taxon>
        <taxon>rosids</taxon>
        <taxon>fabids</taxon>
        <taxon>Fabales</taxon>
        <taxon>Fabaceae</taxon>
        <taxon>Papilionoideae</taxon>
        <taxon>50 kb inversion clade</taxon>
        <taxon>NPAAA clade</taxon>
        <taxon>indigoferoid/millettioid clade</taxon>
        <taxon>Phaseoleae</taxon>
        <taxon>Sphenostylis</taxon>
    </lineage>
</organism>
<dbReference type="AlphaFoldDB" id="A0AA86THF2"/>
<evidence type="ECO:0000313" key="3">
    <source>
        <dbReference type="Proteomes" id="UP001189624"/>
    </source>
</evidence>
<sequence>MDGLHNNMEREFEADNLSMFFDCNDDHFVPTFLQSEGPHSAVQDLNLMESFNFQTDLPPVAPSAVVESINEAQAQTHVQLMDPTSWFPQGPSSEMTFTFVPNPIPPSLPNTSLLNGTQPGQPLSTMEGLMLDGMGPCTLGQDMTQAGYSNQFSDLPNENSLGLQGIHFYKEILSNQPSIPNTLEINNFNAINIIHSSPKPALIHPNPVQAGPGNETYSSGLFVPPERSVLEPYANIDPGFVTIPPNPNEQGCRPVLPEPAVPSATSLANNGPQSSFFATSNSYGSRSSVTPSNEMFGLNFPIWHFPLYANQDQHQHPQVMTPNDQGQQSSASMQQCTSSHSTTGSRSRVSNSRKAKIAPNLRVQEEAAIPKNEVPACRDKGNLMGTSSTRSQPSEAIRRILNMNPSRLVSSFTAEQIQSKQQIGTQVRYQPPSPGRPSKRSYKESYFQREKWPMVSSGIGNSVTTPATSQHTPGSVLIKDRNAIPTNHPFPPRQFVNSVYDIEYERKGHPIDPHLRLFKSPPVLQMSAA</sequence>
<protein>
    <submittedName>
        <fullName evidence="2">Uncharacterized protein</fullName>
    </submittedName>
</protein>
<evidence type="ECO:0000256" key="1">
    <source>
        <dbReference type="SAM" id="MobiDB-lite"/>
    </source>
</evidence>
<accession>A0AA86THF2</accession>
<keyword evidence="3" id="KW-1185">Reference proteome</keyword>
<dbReference type="Gramene" id="rna-AYBTSS11_LOCUS26215">
    <property type="protein sequence ID" value="CAJ1974144.1"/>
    <property type="gene ID" value="gene-AYBTSS11_LOCUS26215"/>
</dbReference>
<gene>
    <name evidence="2" type="ORF">AYBTSS11_LOCUS26215</name>
</gene>
<evidence type="ECO:0000313" key="2">
    <source>
        <dbReference type="EMBL" id="CAJ1974144.1"/>
    </source>
</evidence>
<feature type="compositionally biased region" description="Polar residues" evidence="1">
    <location>
        <begin position="314"/>
        <end position="336"/>
    </location>
</feature>
<name>A0AA86THF2_9FABA</name>
<dbReference type="EMBL" id="OY731406">
    <property type="protein sequence ID" value="CAJ1974144.1"/>
    <property type="molecule type" value="Genomic_DNA"/>
</dbReference>
<dbReference type="Proteomes" id="UP001189624">
    <property type="component" value="Chromosome 9"/>
</dbReference>
<proteinExistence type="predicted"/>
<feature type="compositionally biased region" description="Low complexity" evidence="1">
    <location>
        <begin position="337"/>
        <end position="350"/>
    </location>
</feature>
<feature type="region of interest" description="Disordered" evidence="1">
    <location>
        <begin position="314"/>
        <end position="356"/>
    </location>
</feature>
<reference evidence="2" key="1">
    <citation type="submission" date="2023-10" db="EMBL/GenBank/DDBJ databases">
        <authorList>
            <person name="Domelevo Entfellner J.-B."/>
        </authorList>
    </citation>
    <scope>NUCLEOTIDE SEQUENCE</scope>
</reference>
<feature type="region of interest" description="Disordered" evidence="1">
    <location>
        <begin position="420"/>
        <end position="442"/>
    </location>
</feature>